<dbReference type="PhylomeDB" id="T1IIK5"/>
<evidence type="ECO:0000256" key="9">
    <source>
        <dbReference type="ARBA" id="ARBA00023172"/>
    </source>
</evidence>
<dbReference type="InterPro" id="IPR036397">
    <property type="entry name" value="RNaseH_sf"/>
</dbReference>
<keyword evidence="9" id="KW-0233">DNA recombination</keyword>
<feature type="domain" description="Retroviral polymerase SH3-like" evidence="11">
    <location>
        <begin position="109"/>
        <end position="170"/>
    </location>
</feature>
<dbReference type="GO" id="GO:0006310">
    <property type="term" value="P:DNA recombination"/>
    <property type="evidence" value="ECO:0007669"/>
    <property type="project" value="UniProtKB-KW"/>
</dbReference>
<dbReference type="eggNOG" id="KOG0017">
    <property type="taxonomic scope" value="Eukaryota"/>
</dbReference>
<dbReference type="GO" id="GO:0003964">
    <property type="term" value="F:RNA-directed DNA polymerase activity"/>
    <property type="evidence" value="ECO:0007669"/>
    <property type="project" value="UniProtKB-KW"/>
</dbReference>
<evidence type="ECO:0000256" key="10">
    <source>
        <dbReference type="SAM" id="MobiDB-lite"/>
    </source>
</evidence>
<evidence type="ECO:0000256" key="1">
    <source>
        <dbReference type="ARBA" id="ARBA00022722"/>
    </source>
</evidence>
<dbReference type="AlphaFoldDB" id="T1IIK5"/>
<keyword evidence="6" id="KW-0229">DNA integration</keyword>
<dbReference type="SUPFAM" id="SSF53098">
    <property type="entry name" value="Ribonuclease H-like"/>
    <property type="match status" value="1"/>
</dbReference>
<dbReference type="EMBL" id="JH430179">
    <property type="status" value="NOT_ANNOTATED_CDS"/>
    <property type="molecule type" value="Genomic_DNA"/>
</dbReference>
<evidence type="ECO:0000256" key="3">
    <source>
        <dbReference type="ARBA" id="ARBA00022759"/>
    </source>
</evidence>
<feature type="region of interest" description="Disordered" evidence="10">
    <location>
        <begin position="173"/>
        <end position="267"/>
    </location>
</feature>
<evidence type="ECO:0000259" key="11">
    <source>
        <dbReference type="Pfam" id="PF25597"/>
    </source>
</evidence>
<keyword evidence="4" id="KW-0378">Hydrolase</keyword>
<dbReference type="GO" id="GO:0015074">
    <property type="term" value="P:DNA integration"/>
    <property type="evidence" value="ECO:0007669"/>
    <property type="project" value="UniProtKB-KW"/>
</dbReference>
<dbReference type="PANTHER" id="PTHR42648:SF11">
    <property type="entry name" value="TRANSPOSON TY4-P GAG-POL POLYPROTEIN"/>
    <property type="match status" value="1"/>
</dbReference>
<dbReference type="InterPro" id="IPR057670">
    <property type="entry name" value="SH3_retrovirus"/>
</dbReference>
<dbReference type="Pfam" id="PF25597">
    <property type="entry name" value="SH3_retrovirus"/>
    <property type="match status" value="1"/>
</dbReference>
<accession>T1IIK5</accession>
<dbReference type="InterPro" id="IPR012337">
    <property type="entry name" value="RNaseH-like_sf"/>
</dbReference>
<keyword evidence="8" id="KW-0548">Nucleotidyltransferase</keyword>
<keyword evidence="3" id="KW-0255">Endonuclease</keyword>
<keyword evidence="5" id="KW-0460">Magnesium</keyword>
<organism evidence="12 13">
    <name type="scientific">Strigamia maritima</name>
    <name type="common">European centipede</name>
    <name type="synonym">Geophilus maritimus</name>
    <dbReference type="NCBI Taxonomy" id="126957"/>
    <lineage>
        <taxon>Eukaryota</taxon>
        <taxon>Metazoa</taxon>
        <taxon>Ecdysozoa</taxon>
        <taxon>Arthropoda</taxon>
        <taxon>Myriapoda</taxon>
        <taxon>Chilopoda</taxon>
        <taxon>Pleurostigmophora</taxon>
        <taxon>Geophilomorpha</taxon>
        <taxon>Linotaeniidae</taxon>
        <taxon>Strigamia</taxon>
    </lineage>
</organism>
<evidence type="ECO:0000256" key="6">
    <source>
        <dbReference type="ARBA" id="ARBA00022908"/>
    </source>
</evidence>
<keyword evidence="1" id="KW-0540">Nuclease</keyword>
<keyword evidence="13" id="KW-1185">Reference proteome</keyword>
<dbReference type="Proteomes" id="UP000014500">
    <property type="component" value="Unassembled WGS sequence"/>
</dbReference>
<evidence type="ECO:0000256" key="8">
    <source>
        <dbReference type="ARBA" id="ARBA00022932"/>
    </source>
</evidence>
<keyword evidence="8" id="KW-0808">Transferase</keyword>
<feature type="compositionally biased region" description="Acidic residues" evidence="10">
    <location>
        <begin position="177"/>
        <end position="186"/>
    </location>
</feature>
<dbReference type="EnsemblMetazoa" id="SMAR000705-RA">
    <property type="protein sequence ID" value="SMAR000705-PA"/>
    <property type="gene ID" value="SMAR000705"/>
</dbReference>
<protein>
    <recommendedName>
        <fullName evidence="11">Retroviral polymerase SH3-like domain-containing protein</fullName>
    </recommendedName>
</protein>
<dbReference type="Gene3D" id="3.30.420.10">
    <property type="entry name" value="Ribonuclease H-like superfamily/Ribonuclease H"/>
    <property type="match status" value="1"/>
</dbReference>
<evidence type="ECO:0000313" key="12">
    <source>
        <dbReference type="EnsemblMetazoa" id="SMAR000705-PA"/>
    </source>
</evidence>
<evidence type="ECO:0000256" key="5">
    <source>
        <dbReference type="ARBA" id="ARBA00022842"/>
    </source>
</evidence>
<dbReference type="GO" id="GO:0004519">
    <property type="term" value="F:endonuclease activity"/>
    <property type="evidence" value="ECO:0007669"/>
    <property type="project" value="UniProtKB-KW"/>
</dbReference>
<dbReference type="GO" id="GO:0003887">
    <property type="term" value="F:DNA-directed DNA polymerase activity"/>
    <property type="evidence" value="ECO:0007669"/>
    <property type="project" value="UniProtKB-KW"/>
</dbReference>
<dbReference type="InterPro" id="IPR039537">
    <property type="entry name" value="Retrotran_Ty1/copia-like"/>
</dbReference>
<reference evidence="13" key="1">
    <citation type="submission" date="2011-05" db="EMBL/GenBank/DDBJ databases">
        <authorList>
            <person name="Richards S.R."/>
            <person name="Qu J."/>
            <person name="Jiang H."/>
            <person name="Jhangiani S.N."/>
            <person name="Agravi P."/>
            <person name="Goodspeed R."/>
            <person name="Gross S."/>
            <person name="Mandapat C."/>
            <person name="Jackson L."/>
            <person name="Mathew T."/>
            <person name="Pu L."/>
            <person name="Thornton R."/>
            <person name="Saada N."/>
            <person name="Wilczek-Boney K.B."/>
            <person name="Lee S."/>
            <person name="Kovar C."/>
            <person name="Wu Y."/>
            <person name="Scherer S.E."/>
            <person name="Worley K.C."/>
            <person name="Muzny D.M."/>
            <person name="Gibbs R."/>
        </authorList>
    </citation>
    <scope>NUCLEOTIDE SEQUENCE</scope>
    <source>
        <strain evidence="13">Brora</strain>
    </source>
</reference>
<evidence type="ECO:0000256" key="2">
    <source>
        <dbReference type="ARBA" id="ARBA00022723"/>
    </source>
</evidence>
<feature type="compositionally biased region" description="Acidic residues" evidence="10">
    <location>
        <begin position="203"/>
        <end position="213"/>
    </location>
</feature>
<dbReference type="GO" id="GO:0003676">
    <property type="term" value="F:nucleic acid binding"/>
    <property type="evidence" value="ECO:0007669"/>
    <property type="project" value="InterPro"/>
</dbReference>
<dbReference type="GO" id="GO:0046872">
    <property type="term" value="F:metal ion binding"/>
    <property type="evidence" value="ECO:0007669"/>
    <property type="project" value="UniProtKB-KW"/>
</dbReference>
<keyword evidence="8" id="KW-0239">DNA-directed DNA polymerase</keyword>
<dbReference type="STRING" id="126957.T1IIK5"/>
<evidence type="ECO:0000256" key="4">
    <source>
        <dbReference type="ARBA" id="ARBA00022801"/>
    </source>
</evidence>
<evidence type="ECO:0000313" key="13">
    <source>
        <dbReference type="Proteomes" id="UP000014500"/>
    </source>
</evidence>
<dbReference type="PANTHER" id="PTHR42648">
    <property type="entry name" value="TRANSPOSASE, PUTATIVE-RELATED"/>
    <property type="match status" value="1"/>
</dbReference>
<keyword evidence="7" id="KW-0695">RNA-directed DNA polymerase</keyword>
<keyword evidence="2" id="KW-0479">Metal-binding</keyword>
<name>T1IIK5_STRMM</name>
<reference evidence="12" key="2">
    <citation type="submission" date="2015-02" db="UniProtKB">
        <authorList>
            <consortium name="EnsemblMetazoa"/>
        </authorList>
    </citation>
    <scope>IDENTIFICATION</scope>
</reference>
<proteinExistence type="predicted"/>
<evidence type="ECO:0000256" key="7">
    <source>
        <dbReference type="ARBA" id="ARBA00022918"/>
    </source>
</evidence>
<dbReference type="HOGENOM" id="CLU_991491_0_0_1"/>
<sequence length="281" mass="31952">MNGVAEQINRSIHDGVRTILDKTNLPHGLWAELALTVVYLKNRFPHSTLKNRFPHSTLKNRFPHSTLKNRFPHSTLKNRFPHSTLKNKIPYNLFWNRKFSVKHLKIPGSIAYVHIPAPDRESKHSARAWKGVMLGYGMFTRGYRIWNPDLGKVKETKHVKIIERLNWKNNFNNGEIVGDDLESENGDDQRSNESECYQPMPSSEDDTDVDTSEGEGKPHQMLPTPIKQPVATQQAGASGLKPMQLVDSPLASKVSTRRKKKSPDLVSKRVVSTFEVPNMKG</sequence>
<dbReference type="GO" id="GO:0016787">
    <property type="term" value="F:hydrolase activity"/>
    <property type="evidence" value="ECO:0007669"/>
    <property type="project" value="UniProtKB-KW"/>
</dbReference>